<dbReference type="SUPFAM" id="SSF160104">
    <property type="entry name" value="Acetoacetate decarboxylase-like"/>
    <property type="match status" value="1"/>
</dbReference>
<dbReference type="Proteomes" id="UP000664578">
    <property type="component" value="Unassembled WGS sequence"/>
</dbReference>
<dbReference type="GeneID" id="93682021"/>
<dbReference type="PANTHER" id="PTHR39186:SF1">
    <property type="entry name" value="DUF2071 DOMAIN-CONTAINING PROTEIN"/>
    <property type="match status" value="1"/>
</dbReference>
<dbReference type="RefSeq" id="WP_206782466.1">
    <property type="nucleotide sequence ID" value="NZ_CP060274.1"/>
</dbReference>
<reference evidence="1" key="1">
    <citation type="submission" date="2020-12" db="EMBL/GenBank/DDBJ databases">
        <title>PHA producing bacteria isolated from mangrove.</title>
        <authorList>
            <person name="Zheng W."/>
            <person name="Yu S."/>
            <person name="Huang Y."/>
        </authorList>
    </citation>
    <scope>NUCLEOTIDE SEQUENCE</scope>
    <source>
        <strain evidence="1">GN22-4</strain>
    </source>
</reference>
<accession>A0A8I1MEY6</accession>
<organism evidence="1 2">
    <name type="scientific">Priestia flexa</name>
    <dbReference type="NCBI Taxonomy" id="86664"/>
    <lineage>
        <taxon>Bacteria</taxon>
        <taxon>Bacillati</taxon>
        <taxon>Bacillota</taxon>
        <taxon>Bacilli</taxon>
        <taxon>Bacillales</taxon>
        <taxon>Bacillaceae</taxon>
        <taxon>Priestia</taxon>
    </lineage>
</organism>
<proteinExistence type="predicted"/>
<dbReference type="Gene3D" id="2.40.400.10">
    <property type="entry name" value="Acetoacetate decarboxylase-like"/>
    <property type="match status" value="1"/>
</dbReference>
<dbReference type="Pfam" id="PF09844">
    <property type="entry name" value="DUF2071"/>
    <property type="match status" value="1"/>
</dbReference>
<dbReference type="EMBL" id="JAEMWV010000003">
    <property type="protein sequence ID" value="MBN8251621.1"/>
    <property type="molecule type" value="Genomic_DNA"/>
</dbReference>
<protein>
    <submittedName>
        <fullName evidence="1">DUF2071 domain-containing protein</fullName>
    </submittedName>
</protein>
<evidence type="ECO:0000313" key="2">
    <source>
        <dbReference type="Proteomes" id="UP000664578"/>
    </source>
</evidence>
<sequence length="230" mass="27416">MKSNWLMKQVWRNLLFIHWPVPAEELQKLLPEPLNIDTFEGKAFISLVPFTMTGIRFKGTPSVPRISQLHELNVRTYVEYQGERGVYFFSLDATNALGVWIARRFFHLPYLHADIMVNKRGELTEFQCRRKHKGFQHKEILLTYKPISAPYYTKEGTVDEWLTDRDRLFTVHKQKVFRGKLFHQPWILQDGHYSMKKNTITTAYLPINKDETIVHYAQHLVTYFYSFQKM</sequence>
<dbReference type="InterPro" id="IPR023375">
    <property type="entry name" value="ADC_dom_sf"/>
</dbReference>
<comment type="caution">
    <text evidence="1">The sequence shown here is derived from an EMBL/GenBank/DDBJ whole genome shotgun (WGS) entry which is preliminary data.</text>
</comment>
<dbReference type="InterPro" id="IPR018644">
    <property type="entry name" value="DUF2071"/>
</dbReference>
<dbReference type="AlphaFoldDB" id="A0A8I1MEY6"/>
<gene>
    <name evidence="1" type="ORF">JF537_08525</name>
</gene>
<name>A0A8I1MEY6_9BACI</name>
<dbReference type="PANTHER" id="PTHR39186">
    <property type="entry name" value="DUF2071 FAMILY PROTEIN"/>
    <property type="match status" value="1"/>
</dbReference>
<evidence type="ECO:0000313" key="1">
    <source>
        <dbReference type="EMBL" id="MBN8251621.1"/>
    </source>
</evidence>